<dbReference type="CDD" id="cd14014">
    <property type="entry name" value="STKc_PknB_like"/>
    <property type="match status" value="1"/>
</dbReference>
<dbReference type="InterPro" id="IPR011009">
    <property type="entry name" value="Kinase-like_dom_sf"/>
</dbReference>
<reference evidence="8 9" key="1">
    <citation type="submission" date="2024-08" db="EMBL/GenBank/DDBJ databases">
        <title>Whole-genome sequencing of halo(alkali)philic microorganisms from hypersaline lakes.</title>
        <authorList>
            <person name="Sorokin D.Y."/>
            <person name="Merkel A.Y."/>
            <person name="Messina E."/>
            <person name="Yakimov M."/>
        </authorList>
    </citation>
    <scope>NUCLEOTIDE SEQUENCE [LARGE SCALE GENOMIC DNA]</scope>
    <source>
        <strain evidence="8 9">AB-hyl4</strain>
    </source>
</reference>
<dbReference type="PANTHER" id="PTHR43289:SF6">
    <property type="entry name" value="SERINE_THREONINE-PROTEIN KINASE NEKL-3"/>
    <property type="match status" value="1"/>
</dbReference>
<evidence type="ECO:0000256" key="4">
    <source>
        <dbReference type="ARBA" id="ARBA00022840"/>
    </source>
</evidence>
<organism evidence="8 9">
    <name type="scientific">Natronomicrosphaera hydrolytica</name>
    <dbReference type="NCBI Taxonomy" id="3242702"/>
    <lineage>
        <taxon>Bacteria</taxon>
        <taxon>Pseudomonadati</taxon>
        <taxon>Planctomycetota</taxon>
        <taxon>Phycisphaerae</taxon>
        <taxon>Phycisphaerales</taxon>
        <taxon>Phycisphaeraceae</taxon>
        <taxon>Natronomicrosphaera</taxon>
    </lineage>
</organism>
<feature type="domain" description="Protein kinase" evidence="7">
    <location>
        <begin position="86"/>
        <end position="348"/>
    </location>
</feature>
<keyword evidence="6" id="KW-1133">Transmembrane helix</keyword>
<keyword evidence="6" id="KW-0812">Transmembrane</keyword>
<evidence type="ECO:0000256" key="5">
    <source>
        <dbReference type="PROSITE-ProRule" id="PRU10141"/>
    </source>
</evidence>
<dbReference type="EC" id="2.7.11.1" evidence="8"/>
<evidence type="ECO:0000256" key="1">
    <source>
        <dbReference type="ARBA" id="ARBA00022679"/>
    </source>
</evidence>
<protein>
    <submittedName>
        <fullName evidence="8">Serine/threonine-protein kinase</fullName>
        <ecNumber evidence="8">2.7.11.1</ecNumber>
    </submittedName>
</protein>
<keyword evidence="1 8" id="KW-0808">Transferase</keyword>
<dbReference type="SMART" id="SM00220">
    <property type="entry name" value="S_TKc"/>
    <property type="match status" value="1"/>
</dbReference>
<evidence type="ECO:0000256" key="3">
    <source>
        <dbReference type="ARBA" id="ARBA00022777"/>
    </source>
</evidence>
<dbReference type="Pfam" id="PF00069">
    <property type="entry name" value="Pkinase"/>
    <property type="match status" value="1"/>
</dbReference>
<gene>
    <name evidence="8" type="ORF">ACERK3_01885</name>
</gene>
<keyword evidence="9" id="KW-1185">Reference proteome</keyword>
<dbReference type="GO" id="GO:0004674">
    <property type="term" value="F:protein serine/threonine kinase activity"/>
    <property type="evidence" value="ECO:0007669"/>
    <property type="project" value="UniProtKB-EC"/>
</dbReference>
<dbReference type="EMBL" id="JBGUBD010000001">
    <property type="protein sequence ID" value="MFA9477035.1"/>
    <property type="molecule type" value="Genomic_DNA"/>
</dbReference>
<keyword evidence="2 5" id="KW-0547">Nucleotide-binding</keyword>
<name>A0ABV4U0B1_9BACT</name>
<keyword evidence="4 5" id="KW-0067">ATP-binding</keyword>
<evidence type="ECO:0000313" key="8">
    <source>
        <dbReference type="EMBL" id="MFA9477035.1"/>
    </source>
</evidence>
<dbReference type="Gene3D" id="1.10.510.10">
    <property type="entry name" value="Transferase(Phosphotransferase) domain 1"/>
    <property type="match status" value="1"/>
</dbReference>
<dbReference type="InterPro" id="IPR000719">
    <property type="entry name" value="Prot_kinase_dom"/>
</dbReference>
<evidence type="ECO:0000313" key="9">
    <source>
        <dbReference type="Proteomes" id="UP001575105"/>
    </source>
</evidence>
<keyword evidence="6" id="KW-0472">Membrane</keyword>
<feature type="transmembrane region" description="Helical" evidence="6">
    <location>
        <begin position="396"/>
        <end position="418"/>
    </location>
</feature>
<comment type="caution">
    <text evidence="8">The sequence shown here is derived from an EMBL/GenBank/DDBJ whole genome shotgun (WGS) entry which is preliminary data.</text>
</comment>
<feature type="binding site" evidence="5">
    <location>
        <position position="120"/>
    </location>
    <ligand>
        <name>ATP</name>
        <dbReference type="ChEBI" id="CHEBI:30616"/>
    </ligand>
</feature>
<dbReference type="RefSeq" id="WP_425343958.1">
    <property type="nucleotide sequence ID" value="NZ_JBGUBD010000001.1"/>
</dbReference>
<dbReference type="PANTHER" id="PTHR43289">
    <property type="entry name" value="MITOGEN-ACTIVATED PROTEIN KINASE KINASE KINASE 20-RELATED"/>
    <property type="match status" value="1"/>
</dbReference>
<dbReference type="Proteomes" id="UP001575105">
    <property type="component" value="Unassembled WGS sequence"/>
</dbReference>
<dbReference type="InterPro" id="IPR008271">
    <property type="entry name" value="Ser/Thr_kinase_AS"/>
</dbReference>
<dbReference type="PROSITE" id="PS00107">
    <property type="entry name" value="PROTEIN_KINASE_ATP"/>
    <property type="match status" value="1"/>
</dbReference>
<dbReference type="PROSITE" id="PS50011">
    <property type="entry name" value="PROTEIN_KINASE_DOM"/>
    <property type="match status" value="1"/>
</dbReference>
<proteinExistence type="predicted"/>
<accession>A0ABV4U0B1</accession>
<dbReference type="PROSITE" id="PS00108">
    <property type="entry name" value="PROTEIN_KINASE_ST"/>
    <property type="match status" value="1"/>
</dbReference>
<sequence>MAEQVTQSSLDSLIGRMVVEKGLATPEEVQRCVELQRSRAGSADDSASGHSLAEVLIGEGVATQKQIERIRPEAEEQRRGQQIPGYVILERLGAGAMATVYKARQISLDRAVAIKVLPRKHTNNPQFVDRFYAEGKAAAKLNHPNIVQAIDVGKAGEYHYFVMEYVEGRTVFDDITRRGRYDEKDALSLAIQVSRALHHAHEAGFIHRDVKPKNIMITEEGRAKLADMGLARAVSDREAAEAEAGKAFGTPYYISPEQIRGARNVDFRADIYSLGATLYHMVTGQVPFEGPSPSAVMHKHLKEELTPPDHLNTELSTGIAEIIEVCMAKDPEQRYANTADLLQDLEAVQSGEPPMQARHMFDLGSITALSKPDDGPSGQTQVLQFGSGEPLTGQPMFWIATCGWVVAAFLLLALILLAM</sequence>
<dbReference type="SUPFAM" id="SSF56112">
    <property type="entry name" value="Protein kinase-like (PK-like)"/>
    <property type="match status" value="1"/>
</dbReference>
<evidence type="ECO:0000256" key="2">
    <source>
        <dbReference type="ARBA" id="ARBA00022741"/>
    </source>
</evidence>
<keyword evidence="3 8" id="KW-0418">Kinase</keyword>
<evidence type="ECO:0000259" key="7">
    <source>
        <dbReference type="PROSITE" id="PS50011"/>
    </source>
</evidence>
<dbReference type="Gene3D" id="3.30.200.20">
    <property type="entry name" value="Phosphorylase Kinase, domain 1"/>
    <property type="match status" value="1"/>
</dbReference>
<evidence type="ECO:0000256" key="6">
    <source>
        <dbReference type="SAM" id="Phobius"/>
    </source>
</evidence>
<dbReference type="InterPro" id="IPR017441">
    <property type="entry name" value="Protein_kinase_ATP_BS"/>
</dbReference>